<dbReference type="GO" id="GO:0000287">
    <property type="term" value="F:magnesium ion binding"/>
    <property type="evidence" value="ECO:0007669"/>
    <property type="project" value="TreeGrafter"/>
</dbReference>
<dbReference type="InterPro" id="IPR006379">
    <property type="entry name" value="HAD-SF_hydro_IIB"/>
</dbReference>
<evidence type="ECO:0008006" key="2">
    <source>
        <dbReference type="Google" id="ProtNLM"/>
    </source>
</evidence>
<name>X0SD91_9ZZZZ</name>
<dbReference type="Gene3D" id="3.40.50.1000">
    <property type="entry name" value="HAD superfamily/HAD-like"/>
    <property type="match status" value="1"/>
</dbReference>
<dbReference type="Gene3D" id="3.30.1240.10">
    <property type="match status" value="1"/>
</dbReference>
<dbReference type="Pfam" id="PF08282">
    <property type="entry name" value="Hydrolase_3"/>
    <property type="match status" value="1"/>
</dbReference>
<organism evidence="1">
    <name type="scientific">marine sediment metagenome</name>
    <dbReference type="NCBI Taxonomy" id="412755"/>
    <lineage>
        <taxon>unclassified sequences</taxon>
        <taxon>metagenomes</taxon>
        <taxon>ecological metagenomes</taxon>
    </lineage>
</organism>
<dbReference type="GO" id="GO:0005829">
    <property type="term" value="C:cytosol"/>
    <property type="evidence" value="ECO:0007669"/>
    <property type="project" value="TreeGrafter"/>
</dbReference>
<dbReference type="NCBIfam" id="TIGR01484">
    <property type="entry name" value="HAD-SF-IIB"/>
    <property type="match status" value="1"/>
</dbReference>
<dbReference type="AlphaFoldDB" id="X0SD91"/>
<dbReference type="EMBL" id="BARS01003189">
    <property type="protein sequence ID" value="GAF78959.1"/>
    <property type="molecule type" value="Genomic_DNA"/>
</dbReference>
<dbReference type="PANTHER" id="PTHR10000:SF8">
    <property type="entry name" value="HAD SUPERFAMILY HYDROLASE-LIKE, TYPE 3"/>
    <property type="match status" value="1"/>
</dbReference>
<accession>X0SD91</accession>
<protein>
    <recommendedName>
        <fullName evidence="2">Sucrose phosphatase-like domain-containing protein</fullName>
    </recommendedName>
</protein>
<evidence type="ECO:0000313" key="1">
    <source>
        <dbReference type="EMBL" id="GAF78959.1"/>
    </source>
</evidence>
<dbReference type="GO" id="GO:0016791">
    <property type="term" value="F:phosphatase activity"/>
    <property type="evidence" value="ECO:0007669"/>
    <property type="project" value="TreeGrafter"/>
</dbReference>
<dbReference type="PANTHER" id="PTHR10000">
    <property type="entry name" value="PHOSPHOSERINE PHOSPHATASE"/>
    <property type="match status" value="1"/>
</dbReference>
<dbReference type="SUPFAM" id="SSF56784">
    <property type="entry name" value="HAD-like"/>
    <property type="match status" value="1"/>
</dbReference>
<sequence length="268" mass="30034">MANMSNPIICFDLDGTLFDPQGRIHPRDIAILTSESEINFIIATGRSLQSVRAMFTKNDLFTDVRIPFPLVLQNGSVIYKHNEILAGFFPFSSDTQSQLIEIIRNFPQISFYLFGVKETHLLWSTAFGLDSAERFGMQSRPYQNNGTNYNFSKIMCVSEDNDLMKKLAQIIQDLEVEISFSMETLLEITPQGIDKGSGLGQLLSLLNKTTVNLFFAGDGENDLPLFDTAQYSFAPAKSPETVRIYADEIIDTGKRGLLTPMLEKAGYL</sequence>
<dbReference type="InterPro" id="IPR023214">
    <property type="entry name" value="HAD_sf"/>
</dbReference>
<comment type="caution">
    <text evidence="1">The sequence shown here is derived from an EMBL/GenBank/DDBJ whole genome shotgun (WGS) entry which is preliminary data.</text>
</comment>
<reference evidence="1" key="1">
    <citation type="journal article" date="2014" name="Front. Microbiol.">
        <title>High frequency of phylogenetically diverse reductive dehalogenase-homologous genes in deep subseafloor sedimentary metagenomes.</title>
        <authorList>
            <person name="Kawai M."/>
            <person name="Futagami T."/>
            <person name="Toyoda A."/>
            <person name="Takaki Y."/>
            <person name="Nishi S."/>
            <person name="Hori S."/>
            <person name="Arai W."/>
            <person name="Tsubouchi T."/>
            <person name="Morono Y."/>
            <person name="Uchiyama I."/>
            <person name="Ito T."/>
            <person name="Fujiyama A."/>
            <person name="Inagaki F."/>
            <person name="Takami H."/>
        </authorList>
    </citation>
    <scope>NUCLEOTIDE SEQUENCE</scope>
    <source>
        <strain evidence="1">Expedition CK06-06</strain>
    </source>
</reference>
<dbReference type="InterPro" id="IPR036412">
    <property type="entry name" value="HAD-like_sf"/>
</dbReference>
<gene>
    <name evidence="1" type="ORF">S01H1_06147</name>
</gene>
<proteinExistence type="predicted"/>